<dbReference type="EMBL" id="CAJOBA010041422">
    <property type="protein sequence ID" value="CAF4113827.1"/>
    <property type="molecule type" value="Genomic_DNA"/>
</dbReference>
<evidence type="ECO:0000313" key="4">
    <source>
        <dbReference type="Proteomes" id="UP000677228"/>
    </source>
</evidence>
<accession>A0A8S2EYP5</accession>
<feature type="non-terminal residue" evidence="2">
    <location>
        <position position="1"/>
    </location>
</feature>
<organism evidence="2 4">
    <name type="scientific">Didymodactylos carnosus</name>
    <dbReference type="NCBI Taxonomy" id="1234261"/>
    <lineage>
        <taxon>Eukaryota</taxon>
        <taxon>Metazoa</taxon>
        <taxon>Spiralia</taxon>
        <taxon>Gnathifera</taxon>
        <taxon>Rotifera</taxon>
        <taxon>Eurotatoria</taxon>
        <taxon>Bdelloidea</taxon>
        <taxon>Philodinida</taxon>
        <taxon>Philodinidae</taxon>
        <taxon>Didymodactylos</taxon>
    </lineage>
</organism>
<gene>
    <name evidence="2" type="ORF">OVA965_LOCUS28789</name>
    <name evidence="3" type="ORF">TMI583_LOCUS29551</name>
</gene>
<dbReference type="EMBL" id="CAJNOK010019836">
    <property type="protein sequence ID" value="CAF1306625.1"/>
    <property type="molecule type" value="Genomic_DNA"/>
</dbReference>
<keyword evidence="1" id="KW-0812">Transmembrane</keyword>
<keyword evidence="1" id="KW-0472">Membrane</keyword>
<dbReference type="Proteomes" id="UP000677228">
    <property type="component" value="Unassembled WGS sequence"/>
</dbReference>
<dbReference type="AlphaFoldDB" id="A0A8S2EYP5"/>
<keyword evidence="1" id="KW-1133">Transmembrane helix</keyword>
<protein>
    <submittedName>
        <fullName evidence="2">Uncharacterized protein</fullName>
    </submittedName>
</protein>
<feature type="transmembrane region" description="Helical" evidence="1">
    <location>
        <begin position="12"/>
        <end position="36"/>
    </location>
</feature>
<comment type="caution">
    <text evidence="2">The sequence shown here is derived from an EMBL/GenBank/DDBJ whole genome shotgun (WGS) entry which is preliminary data.</text>
</comment>
<evidence type="ECO:0000256" key="1">
    <source>
        <dbReference type="SAM" id="Phobius"/>
    </source>
</evidence>
<sequence>FPSEHIGTLSGVMWTAWAITLVLVVLMLCHLIQIWFKYIKEKNVNTTNDVITTRF</sequence>
<evidence type="ECO:0000313" key="2">
    <source>
        <dbReference type="EMBL" id="CAF1306625.1"/>
    </source>
</evidence>
<dbReference type="Proteomes" id="UP000682733">
    <property type="component" value="Unassembled WGS sequence"/>
</dbReference>
<proteinExistence type="predicted"/>
<name>A0A8S2EYP5_9BILA</name>
<reference evidence="2" key="1">
    <citation type="submission" date="2021-02" db="EMBL/GenBank/DDBJ databases">
        <authorList>
            <person name="Nowell W R."/>
        </authorList>
    </citation>
    <scope>NUCLEOTIDE SEQUENCE</scope>
</reference>
<evidence type="ECO:0000313" key="3">
    <source>
        <dbReference type="EMBL" id="CAF4113827.1"/>
    </source>
</evidence>